<protein>
    <submittedName>
        <fullName evidence="1">Primosomal protein</fullName>
    </submittedName>
</protein>
<comment type="caution">
    <text evidence="1">The sequence shown here is derived from an EMBL/GenBank/DDBJ whole genome shotgun (WGS) entry which is preliminary data.</text>
</comment>
<organism evidence="1 2">
    <name type="scientific">Mycolicibacterium agri</name>
    <name type="common">Mycobacterium agri</name>
    <dbReference type="NCBI Taxonomy" id="36811"/>
    <lineage>
        <taxon>Bacteria</taxon>
        <taxon>Bacillati</taxon>
        <taxon>Actinomycetota</taxon>
        <taxon>Actinomycetes</taxon>
        <taxon>Mycobacteriales</taxon>
        <taxon>Mycobacteriaceae</taxon>
        <taxon>Mycolicibacterium</taxon>
    </lineage>
</organism>
<dbReference type="RefSeq" id="WP_097944561.1">
    <property type="nucleotide sequence ID" value="NZ_BLKS01000001.1"/>
</dbReference>
<evidence type="ECO:0000313" key="2">
    <source>
        <dbReference type="Proteomes" id="UP000220914"/>
    </source>
</evidence>
<proteinExistence type="predicted"/>
<dbReference type="EMBL" id="PDCP01000109">
    <property type="protein sequence ID" value="PEG33481.1"/>
    <property type="molecule type" value="Genomic_DNA"/>
</dbReference>
<keyword evidence="2" id="KW-1185">Reference proteome</keyword>
<accession>A0A2A7MQ70</accession>
<name>A0A2A7MQ70_MYCAG</name>
<reference evidence="1 2" key="1">
    <citation type="submission" date="2017-10" db="EMBL/GenBank/DDBJ databases">
        <title>The new phylogeny of genus Mycobacterium.</title>
        <authorList>
            <person name="Tortoli E."/>
            <person name="Trovato A."/>
            <person name="Cirillo D.M."/>
        </authorList>
    </citation>
    <scope>NUCLEOTIDE SEQUENCE [LARGE SCALE GENOMIC DNA]</scope>
    <source>
        <strain evidence="1 2">CCUG37673</strain>
    </source>
</reference>
<sequence length="427" mass="46944">MAADIVPIRLGLTKGDLYTLWAPRWRDANDEWEALLGKDEDLYAFETVADLVAFVRTNTDNDLTDHPAWEKLTEANAHRFDPPEERQYDLIGVQELLAEKPNAESVATVHRTLAIVSSIGSICELPTVTRFFNGNPQLGVLAAGMESFSGRSGRKRWTDIAAVVARSWDGIVDAIDEVVTIPEVDKAAAEKAAAELEEPAPEPDEVEAVAETVAADTDAEEVEDQEAAEDDDALADHAKGLVLGADEDFWLKVGIDPIQMITRGGTFYTLRCYLDDAPVFLGRNGRVSVFGSERALARYLADEHDHDLSDLATYEDIKTAATDGSLRIDVTDENVYVTSGLADDIADGPDAIDREQLELAVELLRDVGEYAEDDIVDETLDADMPLGRLVAHVLDPETVSKPEGPYAKAVEQWESLETFLESRLRQE</sequence>
<evidence type="ECO:0000313" key="1">
    <source>
        <dbReference type="EMBL" id="PEG33481.1"/>
    </source>
</evidence>
<dbReference type="AlphaFoldDB" id="A0A2A7MQ70"/>
<dbReference type="Proteomes" id="UP000220914">
    <property type="component" value="Unassembled WGS sequence"/>
</dbReference>
<gene>
    <name evidence="1" type="ORF">CQY20_30470</name>
</gene>
<dbReference type="OrthoDB" id="3350465at2"/>